<dbReference type="SUPFAM" id="SSF56112">
    <property type="entry name" value="Protein kinase-like (PK-like)"/>
    <property type="match status" value="1"/>
</dbReference>
<keyword evidence="2" id="KW-1185">Reference proteome</keyword>
<evidence type="ECO:0008006" key="3">
    <source>
        <dbReference type="Google" id="ProtNLM"/>
    </source>
</evidence>
<dbReference type="EMBL" id="OZ034816">
    <property type="protein sequence ID" value="CAL1377352.1"/>
    <property type="molecule type" value="Genomic_DNA"/>
</dbReference>
<dbReference type="InterPro" id="IPR011009">
    <property type="entry name" value="Kinase-like_dom_sf"/>
</dbReference>
<dbReference type="AlphaFoldDB" id="A0AAV2DUW7"/>
<proteinExistence type="predicted"/>
<reference evidence="1 2" key="1">
    <citation type="submission" date="2024-04" db="EMBL/GenBank/DDBJ databases">
        <authorList>
            <person name="Fracassetti M."/>
        </authorList>
    </citation>
    <scope>NUCLEOTIDE SEQUENCE [LARGE SCALE GENOMIC DNA]</scope>
</reference>
<name>A0AAV2DUW7_9ROSI</name>
<evidence type="ECO:0000313" key="1">
    <source>
        <dbReference type="EMBL" id="CAL1377352.1"/>
    </source>
</evidence>
<organism evidence="1 2">
    <name type="scientific">Linum trigynum</name>
    <dbReference type="NCBI Taxonomy" id="586398"/>
    <lineage>
        <taxon>Eukaryota</taxon>
        <taxon>Viridiplantae</taxon>
        <taxon>Streptophyta</taxon>
        <taxon>Embryophyta</taxon>
        <taxon>Tracheophyta</taxon>
        <taxon>Spermatophyta</taxon>
        <taxon>Magnoliopsida</taxon>
        <taxon>eudicotyledons</taxon>
        <taxon>Gunneridae</taxon>
        <taxon>Pentapetalae</taxon>
        <taxon>rosids</taxon>
        <taxon>fabids</taxon>
        <taxon>Malpighiales</taxon>
        <taxon>Linaceae</taxon>
        <taxon>Linum</taxon>
    </lineage>
</organism>
<evidence type="ECO:0000313" key="2">
    <source>
        <dbReference type="Proteomes" id="UP001497516"/>
    </source>
</evidence>
<dbReference type="Proteomes" id="UP001497516">
    <property type="component" value="Chromosome 3"/>
</dbReference>
<gene>
    <name evidence="1" type="ORF">LTRI10_LOCUS19009</name>
</gene>
<sequence>MSGQRSYAHAAAQSLRQAHPGLSVRHITHRRNPRSFPNGIECYRAHFRGYGWIQIRSVPKMNNELVKSEDLSLQRSKLYDRAVTGICRFVEGEKVLYVYQGFDCDLEEYVKTLLSNGQSLANEDCLRVVRHTLRALHELHQEHEVSHGNLTWKRADPSGPLNVVVENMNNPEEIIVKLIGLGNSTREKQNDCVHLATIIESLVAENIVASHWLFSVTGSLHKHGVRNLHNSILFLKGQQGMAYLSQAGRQVADRRLDQHIDDQLMNRNANYTMASGWIGQVQGNAFFKQVLNNQNPRQSGAGFLWFCRGLSSHAQKHNRNNRYPVQQQWVDLYNMWPEFFNILHEILVIEAVYAYESEVPSDSILEIPVPHPDV</sequence>
<protein>
    <recommendedName>
        <fullName evidence="3">Protein kinase domain-containing protein</fullName>
    </recommendedName>
</protein>
<accession>A0AAV2DUW7</accession>